<dbReference type="InterPro" id="IPR036260">
    <property type="entry name" value="P40_nucleoprot_sf_BD-vir"/>
</dbReference>
<dbReference type="EMBL" id="BK063521">
    <property type="protein sequence ID" value="DBA13196.1"/>
    <property type="molecule type" value="Viral_cRNA"/>
</dbReference>
<name>A0AA48SKB5_9MONO</name>
<evidence type="ECO:0000313" key="1">
    <source>
        <dbReference type="EMBL" id="DBA13196.1"/>
    </source>
</evidence>
<dbReference type="InterPro" id="IPR009441">
    <property type="entry name" value="P40_nucleoprot_BD-vir"/>
</dbReference>
<protein>
    <submittedName>
        <fullName evidence="1">Nucleoprotein</fullName>
    </submittedName>
</protein>
<dbReference type="SUPFAM" id="SSF101399">
    <property type="entry name" value="P40 nucleoprotein"/>
    <property type="match status" value="1"/>
</dbReference>
<sequence>MDQDSSSDEESIQIIDSSEAIRVPDTIKACIESSKLAVADYTKYASGIAEEGIVSVAVTALISVFPRLHSMFEKYHQQDKSPGRNWHGTPEQNAAIHIPGGDMKITKAVLALLYCLVKKPTAHPTEQINKRFGAAYVMIKGPGAVPAGVDIPPALDILKTVAWLSSQSLDTQVISAVLSMKKLNKTQEAIVQQVRLVASEAEMTSFKSIEEYLTSPPNASALLPGVGREIAEYVSLRDRLKERHKDQYPMIKLLRLQGHDELVASKFPNLVAVANENKRNRDPTFVNFKERNSSRHTTTEIRDAMRRPLKRTHTCGDEDLQAVVKCFKISEEEAKTAEQPVQDKLTALLERLTRSLPGQGPSTS</sequence>
<dbReference type="InterPro" id="IPR015970">
    <property type="entry name" value="P40_nucleoprot_sub2_BD-vir"/>
</dbReference>
<dbReference type="Gene3D" id="1.10.3050.10">
    <property type="entry name" value="borna disease virus nucleoprotein, domain 2"/>
    <property type="match status" value="1"/>
</dbReference>
<dbReference type="Pfam" id="PF06407">
    <property type="entry name" value="BDV_P40"/>
    <property type="match status" value="1"/>
</dbReference>
<reference evidence="1" key="1">
    <citation type="journal article" date="2023" name="bioRxiv">
        <title>Diving Deep into Fish Bornaviruses: Uncovering Hidden Diversity and Transcriptional Strategies through Comprehensive Data Mining.</title>
        <authorList>
            <person name="Eshak M."/>
            <person name="Rubbenstroth D."/>
            <person name="Beer M."/>
            <person name="Pfaff F."/>
        </authorList>
    </citation>
    <scope>NUCLEOTIDE SEQUENCE</scope>
    <source>
        <strain evidence="1">SRS2622285</strain>
    </source>
</reference>
<gene>
    <name evidence="1" type="primary">N</name>
</gene>
<proteinExistence type="predicted"/>
<accession>A0AA48SKB5</accession>
<organism evidence="1">
    <name type="scientific">Murray-Darling carp cultervirus</name>
    <dbReference type="NCBI Taxonomy" id="2830720"/>
    <lineage>
        <taxon>Viruses</taxon>
        <taxon>Riboviria</taxon>
        <taxon>Orthornavirae</taxon>
        <taxon>Negarnaviricota</taxon>
        <taxon>Haploviricotina</taxon>
        <taxon>Monjiviricetes</taxon>
        <taxon>Mononegavirales</taxon>
        <taxon>Bornaviridae</taxon>
        <taxon>Cultervirus</taxon>
    </lineage>
</organism>